<evidence type="ECO:0000313" key="2">
    <source>
        <dbReference type="Proteomes" id="UP001234798"/>
    </source>
</evidence>
<gene>
    <name evidence="1" type="ORF">RAS12_12105</name>
</gene>
<protein>
    <submittedName>
        <fullName evidence="1">Regulatory protein GemA</fullName>
    </submittedName>
</protein>
<sequence length="142" mass="15677">MRSPSTPLAVARKRAISAVHVLKTQAGMSDDEYRAMLQAQTGLTSSKDLDIAQLRRVLDHFARLGVKSQGRAKLDRVGTSRQRLLAKLTAQLNAAGRDRRYLDGMVKRIAKVDALEFCDEHALSKLIAALAIDAKRHGRAYP</sequence>
<proteinExistence type="predicted"/>
<name>A0ABY9M7W5_9BURK</name>
<dbReference type="EMBL" id="CP132976">
    <property type="protein sequence ID" value="WMD23081.1"/>
    <property type="molecule type" value="Genomic_DNA"/>
</dbReference>
<accession>A0ABY9M7W5</accession>
<keyword evidence="2" id="KW-1185">Reference proteome</keyword>
<evidence type="ECO:0000313" key="1">
    <source>
        <dbReference type="EMBL" id="WMD23081.1"/>
    </source>
</evidence>
<dbReference type="Pfam" id="PF06252">
    <property type="entry name" value="GemA"/>
    <property type="match status" value="1"/>
</dbReference>
<organism evidence="1 2">
    <name type="scientific">Achromobacter seleniivolatilans</name>
    <dbReference type="NCBI Taxonomy" id="3047478"/>
    <lineage>
        <taxon>Bacteria</taxon>
        <taxon>Pseudomonadati</taxon>
        <taxon>Pseudomonadota</taxon>
        <taxon>Betaproteobacteria</taxon>
        <taxon>Burkholderiales</taxon>
        <taxon>Alcaligenaceae</taxon>
        <taxon>Achromobacter</taxon>
    </lineage>
</organism>
<dbReference type="Proteomes" id="UP001234798">
    <property type="component" value="Chromosome"/>
</dbReference>
<dbReference type="RefSeq" id="WP_306948714.1">
    <property type="nucleotide sequence ID" value="NZ_CP132976.1"/>
</dbReference>
<dbReference type="InterPro" id="IPR009363">
    <property type="entry name" value="Phage_Mu_Gp16"/>
</dbReference>
<reference evidence="1 2" key="1">
    <citation type="submission" date="2023-08" db="EMBL/GenBank/DDBJ databases">
        <title>Achromobacter seleniivolatilans sp. nov., isolated from seleniferous soil.</title>
        <authorList>
            <person name="Zhang S."/>
            <person name="Li K."/>
            <person name="Peng J."/>
            <person name="Zhao Q."/>
            <person name="Wang H."/>
            <person name="Guo Y."/>
        </authorList>
    </citation>
    <scope>NUCLEOTIDE SEQUENCE [LARGE SCALE GENOMIC DNA]</scope>
    <source>
        <strain evidence="1 2">R39</strain>
    </source>
</reference>